<reference evidence="2" key="1">
    <citation type="submission" date="2020-05" db="EMBL/GenBank/DDBJ databases">
        <title>Mycena genomes resolve the evolution of fungal bioluminescence.</title>
        <authorList>
            <person name="Tsai I.J."/>
        </authorList>
    </citation>
    <scope>NUCLEOTIDE SEQUENCE</scope>
    <source>
        <strain evidence="2">CCC161011</strain>
    </source>
</reference>
<comment type="caution">
    <text evidence="2">The sequence shown here is derived from an EMBL/GenBank/DDBJ whole genome shotgun (WGS) entry which is preliminary data.</text>
</comment>
<feature type="chain" id="PRO_5034441684" evidence="1">
    <location>
        <begin position="28"/>
        <end position="135"/>
    </location>
</feature>
<feature type="signal peptide" evidence="1">
    <location>
        <begin position="1"/>
        <end position="27"/>
    </location>
</feature>
<accession>A0A8H7D0S0</accession>
<evidence type="ECO:0000313" key="2">
    <source>
        <dbReference type="EMBL" id="KAF7354478.1"/>
    </source>
</evidence>
<evidence type="ECO:0000256" key="1">
    <source>
        <dbReference type="SAM" id="SignalP"/>
    </source>
</evidence>
<proteinExistence type="predicted"/>
<evidence type="ECO:0000313" key="3">
    <source>
        <dbReference type="Proteomes" id="UP000620124"/>
    </source>
</evidence>
<name>A0A8H7D0S0_9AGAR</name>
<dbReference type="AlphaFoldDB" id="A0A8H7D0S0"/>
<gene>
    <name evidence="2" type="ORF">MVEN_01137000</name>
</gene>
<dbReference type="OrthoDB" id="6613063at2759"/>
<dbReference type="Proteomes" id="UP000620124">
    <property type="component" value="Unassembled WGS sequence"/>
</dbReference>
<dbReference type="EMBL" id="JACAZI010000008">
    <property type="protein sequence ID" value="KAF7354478.1"/>
    <property type="molecule type" value="Genomic_DNA"/>
</dbReference>
<protein>
    <submittedName>
        <fullName evidence="2">Uncharacterized protein</fullName>
    </submittedName>
</protein>
<keyword evidence="1" id="KW-0732">Signal</keyword>
<sequence>MLIQTIVGTPLTFVMCCLPILMPNTSALPRDSNPSPFMANSSTFAWSSSPPAPELKLRKEETLILAAVRRCKIEAKNDLDMHYYRKEGGIEVVDMSTIQCLVGRLQTTDKKHWVVIDRSGDLARPYYDPDDSSYV</sequence>
<keyword evidence="3" id="KW-1185">Reference proteome</keyword>
<organism evidence="2 3">
    <name type="scientific">Mycena venus</name>
    <dbReference type="NCBI Taxonomy" id="2733690"/>
    <lineage>
        <taxon>Eukaryota</taxon>
        <taxon>Fungi</taxon>
        <taxon>Dikarya</taxon>
        <taxon>Basidiomycota</taxon>
        <taxon>Agaricomycotina</taxon>
        <taxon>Agaricomycetes</taxon>
        <taxon>Agaricomycetidae</taxon>
        <taxon>Agaricales</taxon>
        <taxon>Marasmiineae</taxon>
        <taxon>Mycenaceae</taxon>
        <taxon>Mycena</taxon>
    </lineage>
</organism>